<dbReference type="AlphaFoldDB" id="A0A1N6X4Y6"/>
<accession>A0A1N6X4Y6</accession>
<dbReference type="Proteomes" id="UP000241788">
    <property type="component" value="Unassembled WGS sequence"/>
</dbReference>
<reference evidence="2" key="1">
    <citation type="submission" date="2017-01" db="EMBL/GenBank/DDBJ databases">
        <authorList>
            <person name="Varghese N."/>
            <person name="Submissions S."/>
        </authorList>
    </citation>
    <scope>NUCLEOTIDE SEQUENCE [LARGE SCALE GENOMIC DNA]</scope>
    <source>
        <strain evidence="2">UM1</strain>
    </source>
</reference>
<gene>
    <name evidence="1" type="ORF">SAMN05421546_2133</name>
</gene>
<name>A0A1N6X4Y6_9GAMM</name>
<evidence type="ECO:0000313" key="1">
    <source>
        <dbReference type="EMBL" id="SIQ97349.1"/>
    </source>
</evidence>
<dbReference type="RefSeq" id="WP_129582905.1">
    <property type="nucleotide sequence ID" value="NZ_FTLW01000005.1"/>
</dbReference>
<organism evidence="1 2">
    <name type="scientific">Solilutibacter tolerans</name>
    <dbReference type="NCBI Taxonomy" id="1604334"/>
    <lineage>
        <taxon>Bacteria</taxon>
        <taxon>Pseudomonadati</taxon>
        <taxon>Pseudomonadota</taxon>
        <taxon>Gammaproteobacteria</taxon>
        <taxon>Lysobacterales</taxon>
        <taxon>Lysobacteraceae</taxon>
        <taxon>Solilutibacter</taxon>
    </lineage>
</organism>
<dbReference type="EMBL" id="FTLW01000005">
    <property type="protein sequence ID" value="SIQ97349.1"/>
    <property type="molecule type" value="Genomic_DNA"/>
</dbReference>
<keyword evidence="2" id="KW-1185">Reference proteome</keyword>
<sequence length="120" mass="13794">MPVNLPLSMALAMSLASPLVQQQGEETFVPVEQVRYDYAEVLRVQPVEQVITTGVVERRCTEQGKCRQVRVPKELRQTIGYDVDYTYRGSKYRSRLAQDPGRRVRIRIGITPMVSNRGRR</sequence>
<evidence type="ECO:0000313" key="2">
    <source>
        <dbReference type="Proteomes" id="UP000241788"/>
    </source>
</evidence>
<protein>
    <submittedName>
        <fullName evidence="1">Uncharacterized protein</fullName>
    </submittedName>
</protein>
<proteinExistence type="predicted"/>
<dbReference type="STRING" id="1604334.SAMN05421546_2133"/>
<dbReference type="OrthoDB" id="8909257at2"/>